<dbReference type="SUPFAM" id="SSF54768">
    <property type="entry name" value="dsRNA-binding domain-like"/>
    <property type="match status" value="1"/>
</dbReference>
<dbReference type="InterPro" id="IPR057652">
    <property type="entry name" value="DSRM_RDM1"/>
</dbReference>
<protein>
    <recommendedName>
        <fullName evidence="2">DM1 domain-containing protein</fullName>
    </recommendedName>
</protein>
<evidence type="ECO:0000259" key="2">
    <source>
        <dbReference type="Pfam" id="PF25517"/>
    </source>
</evidence>
<evidence type="ECO:0000313" key="4">
    <source>
        <dbReference type="Proteomes" id="UP000694428"/>
    </source>
</evidence>
<keyword evidence="1" id="KW-1133">Transmembrane helix</keyword>
<keyword evidence="4" id="KW-1185">Reference proteome</keyword>
<feature type="transmembrane region" description="Helical" evidence="1">
    <location>
        <begin position="38"/>
        <end position="60"/>
    </location>
</feature>
<reference evidence="3" key="1">
    <citation type="submission" date="2025-08" db="UniProtKB">
        <authorList>
            <consortium name="Ensembl"/>
        </authorList>
    </citation>
    <scope>IDENTIFICATION</scope>
</reference>
<proteinExistence type="predicted"/>
<dbReference type="AlphaFoldDB" id="A0A8C9ER98"/>
<reference evidence="3" key="2">
    <citation type="submission" date="2025-09" db="UniProtKB">
        <authorList>
            <consortium name="Ensembl"/>
        </authorList>
    </citation>
    <scope>IDENTIFICATION</scope>
</reference>
<keyword evidence="1" id="KW-0472">Membrane</keyword>
<feature type="domain" description="DM1" evidence="2">
    <location>
        <begin position="102"/>
        <end position="181"/>
    </location>
</feature>
<dbReference type="Proteomes" id="UP000694428">
    <property type="component" value="Unplaced"/>
</dbReference>
<dbReference type="PANTHER" id="PTHR31164:SF1">
    <property type="entry name" value="RAD52 MOTIF-CONTAINING PROTEIN 1"/>
    <property type="match status" value="1"/>
</dbReference>
<name>A0A8C9ER98_PAVCR</name>
<evidence type="ECO:0000313" key="3">
    <source>
        <dbReference type="Ensembl" id="ENSPSTP00000004628.1"/>
    </source>
</evidence>
<sequence length="248" mass="26720">MAEVLEFRVPAGSAQTLLVWGLEPAPGLEVGMGSGPGLGLGLGSGLGVGIGAWAAVWGYFESLRREDCCGHWLGFCLCTRGLSLSPPSSLISNNYLWPSQQLQNVSGFDDENEEVGKKRSVRYLCAVEVRLPNHGVRSRGVGLGEADVENGEDPLQFVTATRRVQKLAAGRALSSAFQKILLVVLESGKVAVEYNHAAEEPTDSLTEEELEGLVQVNELPLEPFDLEEEVLSDLTLDDELPVWGMPSN</sequence>
<dbReference type="PANTHER" id="PTHR31164">
    <property type="entry name" value="RAD52 MOTIF-CONTAINING PROTEIN 1"/>
    <property type="match status" value="1"/>
</dbReference>
<dbReference type="Pfam" id="PF25517">
    <property type="entry name" value="DSRM_RDM1"/>
    <property type="match status" value="1"/>
</dbReference>
<dbReference type="InterPro" id="IPR040224">
    <property type="entry name" value="RDM1"/>
</dbReference>
<accession>A0A8C9ER98</accession>
<dbReference type="GO" id="GO:0005730">
    <property type="term" value="C:nucleolus"/>
    <property type="evidence" value="ECO:0007669"/>
    <property type="project" value="TreeGrafter"/>
</dbReference>
<organism evidence="3 4">
    <name type="scientific">Pavo cristatus</name>
    <name type="common">Indian peafowl</name>
    <name type="synonym">Blue peafowl</name>
    <dbReference type="NCBI Taxonomy" id="9049"/>
    <lineage>
        <taxon>Eukaryota</taxon>
        <taxon>Metazoa</taxon>
        <taxon>Chordata</taxon>
        <taxon>Craniata</taxon>
        <taxon>Vertebrata</taxon>
        <taxon>Euteleostomi</taxon>
        <taxon>Archelosauria</taxon>
        <taxon>Archosauria</taxon>
        <taxon>Dinosauria</taxon>
        <taxon>Saurischia</taxon>
        <taxon>Theropoda</taxon>
        <taxon>Coelurosauria</taxon>
        <taxon>Aves</taxon>
        <taxon>Neognathae</taxon>
        <taxon>Galloanserae</taxon>
        <taxon>Galliformes</taxon>
        <taxon>Phasianidae</taxon>
        <taxon>Phasianinae</taxon>
        <taxon>Pavo</taxon>
    </lineage>
</organism>
<dbReference type="Ensembl" id="ENSPSTT00000004862.1">
    <property type="protein sequence ID" value="ENSPSTP00000004628.1"/>
    <property type="gene ID" value="ENSPSTG00000003313.1"/>
</dbReference>
<evidence type="ECO:0000256" key="1">
    <source>
        <dbReference type="SAM" id="Phobius"/>
    </source>
</evidence>
<keyword evidence="1" id="KW-0812">Transmembrane</keyword>